<proteinExistence type="predicted"/>
<dbReference type="EMBL" id="CP007452">
    <property type="protein sequence ID" value="AHM56205.1"/>
    <property type="molecule type" value="Genomic_DNA"/>
</dbReference>
<dbReference type="OrthoDB" id="1749946at2"/>
<dbReference type="AlphaFoldDB" id="W8T5T5"/>
<evidence type="ECO:0000313" key="1">
    <source>
        <dbReference type="EMBL" id="AHM56205.1"/>
    </source>
</evidence>
<organism evidence="1 2">
    <name type="scientific">Peptoclostridium acidaminophilum DSM 3953</name>
    <dbReference type="NCBI Taxonomy" id="1286171"/>
    <lineage>
        <taxon>Bacteria</taxon>
        <taxon>Bacillati</taxon>
        <taxon>Bacillota</taxon>
        <taxon>Clostridia</taxon>
        <taxon>Peptostreptococcales</taxon>
        <taxon>Peptoclostridiaceae</taxon>
        <taxon>Peptoclostridium</taxon>
    </lineage>
</organism>
<protein>
    <submittedName>
        <fullName evidence="1">Uncharacterized protein</fullName>
    </submittedName>
</protein>
<dbReference type="Proteomes" id="UP000019591">
    <property type="component" value="Chromosome"/>
</dbReference>
<reference evidence="1 2" key="1">
    <citation type="journal article" date="2014" name="Genome Announc.">
        <title>Complete Genome Sequence of Amino Acid-Utilizing Eubacterium acidaminophilum al-2 (DSM 3953).</title>
        <authorList>
            <person name="Poehlein A."/>
            <person name="Andreesen J.R."/>
            <person name="Daniel R."/>
        </authorList>
    </citation>
    <scope>NUCLEOTIDE SEQUENCE [LARGE SCALE GENOMIC DNA]</scope>
    <source>
        <strain evidence="1 2">DSM 3953</strain>
    </source>
</reference>
<accession>W8T5T5</accession>
<sequence>MQTKIIKSIESAFCIDDEYSRDLLKLAAKSLATDETAGCTVFDSSRFKCEQIYYKFYGVQPRKLEYAILPMIPLIAANKKTRGLFAEELSGIKAASSDKVKPSDIQIAYLLLAFSYESMLKNKKLELAKLTGGMRNMLFDYSERPKGTLEIIAFEKSRIYAIQKIDRLQRKDREGISEKTPIDGLMQVLFQLFVEDCEENDAELSSLKGFYAGALGMNGTFEGGSFIKSLCEYVYKLREGLIKKEGFSNVVCDPRSLVLLKEGECSEDPILGRVCAKSVRLDGDVLSIRLDAKSGEYAFKFKRKQ</sequence>
<dbReference type="PATRIC" id="fig|1286171.3.peg.857"/>
<dbReference type="KEGG" id="eac:EAL2_c09050"/>
<dbReference type="HOGENOM" id="CLU_905709_0_0_9"/>
<name>W8T5T5_PEPAC</name>
<evidence type="ECO:0000313" key="2">
    <source>
        <dbReference type="Proteomes" id="UP000019591"/>
    </source>
</evidence>
<dbReference type="eggNOG" id="COG1397">
    <property type="taxonomic scope" value="Bacteria"/>
</dbReference>
<keyword evidence="2" id="KW-1185">Reference proteome</keyword>
<gene>
    <name evidence="1" type="ORF">EAL2_c09050</name>
</gene>
<dbReference type="STRING" id="1286171.EAL2_c09050"/>
<dbReference type="RefSeq" id="WP_025435224.1">
    <property type="nucleotide sequence ID" value="NZ_CP007452.1"/>
</dbReference>